<dbReference type="PATRIC" id="fig|456.5.peg.284"/>
<keyword evidence="1" id="KW-0378">Hydrolase</keyword>
<dbReference type="InterPro" id="IPR029033">
    <property type="entry name" value="His_PPase_superfam"/>
</dbReference>
<organism evidence="1 2">
    <name type="scientific">Legionella jordanis</name>
    <dbReference type="NCBI Taxonomy" id="456"/>
    <lineage>
        <taxon>Bacteria</taxon>
        <taxon>Pseudomonadati</taxon>
        <taxon>Pseudomonadota</taxon>
        <taxon>Gammaproteobacteria</taxon>
        <taxon>Legionellales</taxon>
        <taxon>Legionellaceae</taxon>
        <taxon>Legionella</taxon>
    </lineage>
</organism>
<dbReference type="PANTHER" id="PTHR48100">
    <property type="entry name" value="BROAD-SPECIFICITY PHOSPHATASE YOR283W-RELATED"/>
    <property type="match status" value="1"/>
</dbReference>
<name>A0A0W0VFY2_9GAMM</name>
<keyword evidence="2" id="KW-1185">Reference proteome</keyword>
<dbReference type="InterPro" id="IPR013078">
    <property type="entry name" value="His_Pase_superF_clade-1"/>
</dbReference>
<dbReference type="PANTHER" id="PTHR48100:SF59">
    <property type="entry name" value="ADENOSYLCOBALAMIN_ALPHA-RIBAZOLE PHOSPHATASE"/>
    <property type="match status" value="1"/>
</dbReference>
<dbReference type="InterPro" id="IPR050275">
    <property type="entry name" value="PGM_Phosphatase"/>
</dbReference>
<dbReference type="Gene3D" id="3.40.50.1240">
    <property type="entry name" value="Phosphoglycerate mutase-like"/>
    <property type="match status" value="1"/>
</dbReference>
<dbReference type="GO" id="GO:0016791">
    <property type="term" value="F:phosphatase activity"/>
    <property type="evidence" value="ECO:0007669"/>
    <property type="project" value="TreeGrafter"/>
</dbReference>
<protein>
    <submittedName>
        <fullName evidence="1">Phosphoserine phosphatase 1</fullName>
        <ecNumber evidence="1">3.1.3.3</ecNumber>
    </submittedName>
</protein>
<dbReference type="CDD" id="cd07067">
    <property type="entry name" value="HP_PGM_like"/>
    <property type="match status" value="1"/>
</dbReference>
<dbReference type="STRING" id="456.Ljor_0267"/>
<accession>A0A0W0VFY2</accession>
<comment type="caution">
    <text evidence="1">The sequence shown here is derived from an EMBL/GenBank/DDBJ whole genome shotgun (WGS) entry which is preliminary data.</text>
</comment>
<dbReference type="OrthoDB" id="9781415at2"/>
<proteinExistence type="predicted"/>
<gene>
    <name evidence="1" type="primary">pspA</name>
    <name evidence="1" type="ORF">Ljor_0267</name>
</gene>
<dbReference type="Pfam" id="PF00300">
    <property type="entry name" value="His_Phos_1"/>
    <property type="match status" value="1"/>
</dbReference>
<dbReference type="EC" id="3.1.3.3" evidence="1"/>
<reference evidence="1 2" key="1">
    <citation type="submission" date="2015-11" db="EMBL/GenBank/DDBJ databases">
        <title>Genomic analysis of 38 Legionella species identifies large and diverse effector repertoires.</title>
        <authorList>
            <person name="Burstein D."/>
            <person name="Amaro F."/>
            <person name="Zusman T."/>
            <person name="Lifshitz Z."/>
            <person name="Cohen O."/>
            <person name="Gilbert J.A."/>
            <person name="Pupko T."/>
            <person name="Shuman H.A."/>
            <person name="Segal G."/>
        </authorList>
    </citation>
    <scope>NUCLEOTIDE SEQUENCE [LARGE SCALE GENOMIC DNA]</scope>
    <source>
        <strain evidence="1 2">BL-540</strain>
    </source>
</reference>
<sequence length="203" mass="23018">MTNFLLIRHATNDTVGKLLAGRMKGVTLNGEGRLQADHLSIRLAGLPITAIYSSPLERAIETAEPIARRFNLQIEIREEFTDIEFGNWTNCKISDIEESEKFRQFNTFRSFCRIPGGETMLEAQQRMITGIEKLHDKHPNETIAIVSHADLIKSAVAYYAGIHLDMFQRIEISPASVSMIGINEHSARIFWLNDSGELKTERM</sequence>
<dbReference type="GO" id="GO:0005737">
    <property type="term" value="C:cytoplasm"/>
    <property type="evidence" value="ECO:0007669"/>
    <property type="project" value="TreeGrafter"/>
</dbReference>
<evidence type="ECO:0000313" key="2">
    <source>
        <dbReference type="Proteomes" id="UP000055035"/>
    </source>
</evidence>
<dbReference type="RefSeq" id="WP_058469845.1">
    <property type="nucleotide sequence ID" value="NZ_CAAAIC010000005.1"/>
</dbReference>
<dbReference type="EMBL" id="LNYJ01000003">
    <property type="protein sequence ID" value="KTD19044.1"/>
    <property type="molecule type" value="Genomic_DNA"/>
</dbReference>
<dbReference type="AlphaFoldDB" id="A0A0W0VFY2"/>
<dbReference type="SUPFAM" id="SSF53254">
    <property type="entry name" value="Phosphoglycerate mutase-like"/>
    <property type="match status" value="1"/>
</dbReference>
<dbReference type="SMART" id="SM00855">
    <property type="entry name" value="PGAM"/>
    <property type="match status" value="1"/>
</dbReference>
<dbReference type="Proteomes" id="UP000055035">
    <property type="component" value="Unassembled WGS sequence"/>
</dbReference>
<evidence type="ECO:0000313" key="1">
    <source>
        <dbReference type="EMBL" id="KTD19044.1"/>
    </source>
</evidence>